<feature type="region of interest" description="Disordered" evidence="1">
    <location>
        <begin position="417"/>
        <end position="443"/>
    </location>
</feature>
<evidence type="ECO:0000313" key="3">
    <source>
        <dbReference type="EMBL" id="KIO17668.1"/>
    </source>
</evidence>
<feature type="region of interest" description="Disordered" evidence="1">
    <location>
        <begin position="341"/>
        <end position="391"/>
    </location>
</feature>
<reference evidence="3 4" key="1">
    <citation type="submission" date="2014-04" db="EMBL/GenBank/DDBJ databases">
        <authorList>
            <consortium name="DOE Joint Genome Institute"/>
            <person name="Kuo A."/>
            <person name="Girlanda M."/>
            <person name="Perotto S."/>
            <person name="Kohler A."/>
            <person name="Nagy L.G."/>
            <person name="Floudas D."/>
            <person name="Copeland A."/>
            <person name="Barry K.W."/>
            <person name="Cichocki N."/>
            <person name="Veneault-Fourrey C."/>
            <person name="LaButti K."/>
            <person name="Lindquist E.A."/>
            <person name="Lipzen A."/>
            <person name="Lundell T."/>
            <person name="Morin E."/>
            <person name="Murat C."/>
            <person name="Sun H."/>
            <person name="Tunlid A."/>
            <person name="Henrissat B."/>
            <person name="Grigoriev I.V."/>
            <person name="Hibbett D.S."/>
            <person name="Martin F."/>
            <person name="Nordberg H.P."/>
            <person name="Cantor M.N."/>
            <person name="Hua S.X."/>
        </authorList>
    </citation>
    <scope>NUCLEOTIDE SEQUENCE [LARGE SCALE GENOMIC DNA]</scope>
    <source>
        <strain evidence="3 4">MUT 4182</strain>
    </source>
</reference>
<dbReference type="GO" id="GO:0003723">
    <property type="term" value="F:RNA binding"/>
    <property type="evidence" value="ECO:0007669"/>
    <property type="project" value="TreeGrafter"/>
</dbReference>
<dbReference type="GO" id="GO:0005634">
    <property type="term" value="C:nucleus"/>
    <property type="evidence" value="ECO:0007669"/>
    <property type="project" value="TreeGrafter"/>
</dbReference>
<sequence>MTSKLKRRLENIGIDSNSSSSKINESFCLIGTPLPPLEKTKDTGEFKPLWEQEVRDEKGRRRLHGWTPSTFVSSRSNRATKKDARPEDFMDNEDLEEMKASQKLVDTSEPGLLLGRAAADTDDSMSSALQNLVLPIENSPGAELLRKMGWRPGQGVGPRVSYAKLKQQDHLLAGPSVAPSRPEIPDDEASKHTFAPRDTQIPNYPPKGDAFGLGYARGPGLVTQTSVGPEKGPTGPKISAGFGLGALNDADDDDVDIYDTGDASSSRRRMAFQDDEDDDMITLGPSTQRSSKRHDEKKAPISSSAQAFHDGRPVPSGFAISAKPEIEDTWFKIPDIPKAWKPDPAKLWTSQAAPLSNQENVPPPGPTYGPKGKGRQEGMSADKRGNILGEERLPAAPRSVFDYLSAKDRERLQTFAAKAKEAASGAPVRKASPPPPETVRCKGGNEWLPAIYFRARETSAIRDFPQLPRFSWP</sequence>
<feature type="region of interest" description="Disordered" evidence="1">
    <location>
        <begin position="174"/>
        <end position="319"/>
    </location>
</feature>
<protein>
    <recommendedName>
        <fullName evidence="2">G-patch domain-containing protein</fullName>
    </recommendedName>
</protein>
<dbReference type="Pfam" id="PF07713">
    <property type="entry name" value="DUF1604"/>
    <property type="match status" value="1"/>
</dbReference>
<dbReference type="PANTHER" id="PTHR13384">
    <property type="entry name" value="G PATCH DOMAIN-CONTAINING PROTEIN 1"/>
    <property type="match status" value="1"/>
</dbReference>
<feature type="domain" description="G-patch" evidence="2">
    <location>
        <begin position="137"/>
        <end position="157"/>
    </location>
</feature>
<dbReference type="GO" id="GO:0006397">
    <property type="term" value="P:mRNA processing"/>
    <property type="evidence" value="ECO:0007669"/>
    <property type="project" value="InterPro"/>
</dbReference>
<dbReference type="STRING" id="1051891.A0A0C3K8B8"/>
<dbReference type="Pfam" id="PF01585">
    <property type="entry name" value="G-patch"/>
    <property type="match status" value="1"/>
</dbReference>
<dbReference type="Proteomes" id="UP000054248">
    <property type="component" value="Unassembled WGS sequence"/>
</dbReference>
<feature type="compositionally biased region" description="Acidic residues" evidence="1">
    <location>
        <begin position="249"/>
        <end position="259"/>
    </location>
</feature>
<proteinExistence type="predicted"/>
<dbReference type="OrthoDB" id="20507at2759"/>
<keyword evidence="4" id="KW-1185">Reference proteome</keyword>
<dbReference type="InterPro" id="IPR011666">
    <property type="entry name" value="DUF1604"/>
</dbReference>
<feature type="region of interest" description="Disordered" evidence="1">
    <location>
        <begin position="1"/>
        <end position="22"/>
    </location>
</feature>
<dbReference type="HOGENOM" id="CLU_008613_4_0_1"/>
<name>A0A0C3K8B8_9AGAM</name>
<dbReference type="PANTHER" id="PTHR13384:SF19">
    <property type="entry name" value="G PATCH DOMAIN-CONTAINING PROTEIN 1"/>
    <property type="match status" value="1"/>
</dbReference>
<feature type="compositionally biased region" description="Polar residues" evidence="1">
    <location>
        <begin position="348"/>
        <end position="360"/>
    </location>
</feature>
<accession>A0A0C3K8B8</accession>
<dbReference type="AlphaFoldDB" id="A0A0C3K8B8"/>
<gene>
    <name evidence="3" type="ORF">M407DRAFT_32650</name>
</gene>
<dbReference type="EMBL" id="KN823355">
    <property type="protein sequence ID" value="KIO17668.1"/>
    <property type="molecule type" value="Genomic_DNA"/>
</dbReference>
<evidence type="ECO:0000313" key="4">
    <source>
        <dbReference type="Proteomes" id="UP000054248"/>
    </source>
</evidence>
<organism evidence="3 4">
    <name type="scientific">Tulasnella calospora MUT 4182</name>
    <dbReference type="NCBI Taxonomy" id="1051891"/>
    <lineage>
        <taxon>Eukaryota</taxon>
        <taxon>Fungi</taxon>
        <taxon>Dikarya</taxon>
        <taxon>Basidiomycota</taxon>
        <taxon>Agaricomycotina</taxon>
        <taxon>Agaricomycetes</taxon>
        <taxon>Cantharellales</taxon>
        <taxon>Tulasnellaceae</taxon>
        <taxon>Tulasnella</taxon>
    </lineage>
</organism>
<dbReference type="PROSITE" id="PS50174">
    <property type="entry name" value="G_PATCH"/>
    <property type="match status" value="1"/>
</dbReference>
<feature type="compositionally biased region" description="Basic and acidic residues" evidence="1">
    <location>
        <begin position="374"/>
        <end position="391"/>
    </location>
</feature>
<evidence type="ECO:0000259" key="2">
    <source>
        <dbReference type="PROSITE" id="PS50174"/>
    </source>
</evidence>
<dbReference type="InterPro" id="IPR000467">
    <property type="entry name" value="G_patch_dom"/>
</dbReference>
<evidence type="ECO:0000256" key="1">
    <source>
        <dbReference type="SAM" id="MobiDB-lite"/>
    </source>
</evidence>
<feature type="compositionally biased region" description="Low complexity" evidence="1">
    <location>
        <begin position="11"/>
        <end position="22"/>
    </location>
</feature>
<reference evidence="4" key="2">
    <citation type="submission" date="2015-01" db="EMBL/GenBank/DDBJ databases">
        <title>Evolutionary Origins and Diversification of the Mycorrhizal Mutualists.</title>
        <authorList>
            <consortium name="DOE Joint Genome Institute"/>
            <consortium name="Mycorrhizal Genomics Consortium"/>
            <person name="Kohler A."/>
            <person name="Kuo A."/>
            <person name="Nagy L.G."/>
            <person name="Floudas D."/>
            <person name="Copeland A."/>
            <person name="Barry K.W."/>
            <person name="Cichocki N."/>
            <person name="Veneault-Fourrey C."/>
            <person name="LaButti K."/>
            <person name="Lindquist E.A."/>
            <person name="Lipzen A."/>
            <person name="Lundell T."/>
            <person name="Morin E."/>
            <person name="Murat C."/>
            <person name="Riley R."/>
            <person name="Ohm R."/>
            <person name="Sun H."/>
            <person name="Tunlid A."/>
            <person name="Henrissat B."/>
            <person name="Grigoriev I.V."/>
            <person name="Hibbett D.S."/>
            <person name="Martin F."/>
        </authorList>
    </citation>
    <scope>NUCLEOTIDE SEQUENCE [LARGE SCALE GENOMIC DNA]</scope>
    <source>
        <strain evidence="4">MUT 4182</strain>
    </source>
</reference>